<dbReference type="EMBL" id="CP021425">
    <property type="protein sequence ID" value="ARU55403.1"/>
    <property type="molecule type" value="Genomic_DNA"/>
</dbReference>
<dbReference type="KEGG" id="ome:OLMES_1324"/>
<dbReference type="GO" id="GO:0003677">
    <property type="term" value="F:DNA binding"/>
    <property type="evidence" value="ECO:0007669"/>
    <property type="project" value="UniProtKB-KW"/>
</dbReference>
<dbReference type="RefSeq" id="WP_087460516.1">
    <property type="nucleotide sequence ID" value="NZ_CP021425.1"/>
</dbReference>
<dbReference type="OrthoDB" id="5297460at2"/>
<accession>A0A1Y0I7M9</accession>
<dbReference type="SUPFAM" id="SSF46785">
    <property type="entry name" value="Winged helix' DNA-binding domain"/>
    <property type="match status" value="1"/>
</dbReference>
<dbReference type="Proteomes" id="UP000196027">
    <property type="component" value="Chromosome"/>
</dbReference>
<reference evidence="5 6" key="1">
    <citation type="submission" date="2017-05" db="EMBL/GenBank/DDBJ databases">
        <title>Genomic insights into alkan degradation activity of Oleiphilus messinensis.</title>
        <authorList>
            <person name="Kozyavkin S.A."/>
            <person name="Slesarev A.I."/>
            <person name="Golyshin P.N."/>
            <person name="Korzhenkov A."/>
            <person name="Golyshina O.N."/>
            <person name="Toshchakov S.V."/>
        </authorList>
    </citation>
    <scope>NUCLEOTIDE SEQUENCE [LARGE SCALE GENOMIC DNA]</scope>
    <source>
        <strain evidence="5 6">ME102</strain>
    </source>
</reference>
<proteinExistence type="predicted"/>
<dbReference type="Gene3D" id="1.10.10.10">
    <property type="entry name" value="Winged helix-like DNA-binding domain superfamily/Winged helix DNA-binding domain"/>
    <property type="match status" value="1"/>
</dbReference>
<keyword evidence="6" id="KW-1185">Reference proteome</keyword>
<evidence type="ECO:0000313" key="6">
    <source>
        <dbReference type="Proteomes" id="UP000196027"/>
    </source>
</evidence>
<evidence type="ECO:0000256" key="1">
    <source>
        <dbReference type="ARBA" id="ARBA00023015"/>
    </source>
</evidence>
<organism evidence="5 6">
    <name type="scientific">Oleiphilus messinensis</name>
    <dbReference type="NCBI Taxonomy" id="141451"/>
    <lineage>
        <taxon>Bacteria</taxon>
        <taxon>Pseudomonadati</taxon>
        <taxon>Pseudomonadota</taxon>
        <taxon>Gammaproteobacteria</taxon>
        <taxon>Oceanospirillales</taxon>
        <taxon>Oleiphilaceae</taxon>
        <taxon>Oleiphilus</taxon>
    </lineage>
</organism>
<name>A0A1Y0I7M9_9GAMM</name>
<dbReference type="Pfam" id="PF12840">
    <property type="entry name" value="HTH_20"/>
    <property type="match status" value="1"/>
</dbReference>
<keyword evidence="3" id="KW-0804">Transcription</keyword>
<dbReference type="PROSITE" id="PS50987">
    <property type="entry name" value="HTH_ARSR_2"/>
    <property type="match status" value="1"/>
</dbReference>
<dbReference type="GO" id="GO:0003700">
    <property type="term" value="F:DNA-binding transcription factor activity"/>
    <property type="evidence" value="ECO:0007669"/>
    <property type="project" value="InterPro"/>
</dbReference>
<keyword evidence="1" id="KW-0805">Transcription regulation</keyword>
<dbReference type="SMART" id="SM00418">
    <property type="entry name" value="HTH_ARSR"/>
    <property type="match status" value="1"/>
</dbReference>
<dbReference type="InterPro" id="IPR001845">
    <property type="entry name" value="HTH_ArsR_DNA-bd_dom"/>
</dbReference>
<evidence type="ECO:0000313" key="5">
    <source>
        <dbReference type="EMBL" id="ARU55403.1"/>
    </source>
</evidence>
<dbReference type="InterPro" id="IPR036388">
    <property type="entry name" value="WH-like_DNA-bd_sf"/>
</dbReference>
<dbReference type="PANTHER" id="PTHR43132">
    <property type="entry name" value="ARSENICAL RESISTANCE OPERON REPRESSOR ARSR-RELATED"/>
    <property type="match status" value="1"/>
</dbReference>
<evidence type="ECO:0000259" key="4">
    <source>
        <dbReference type="PROSITE" id="PS50987"/>
    </source>
</evidence>
<dbReference type="PRINTS" id="PR00778">
    <property type="entry name" value="HTHARSR"/>
</dbReference>
<dbReference type="InterPro" id="IPR011991">
    <property type="entry name" value="ArsR-like_HTH"/>
</dbReference>
<evidence type="ECO:0000256" key="2">
    <source>
        <dbReference type="ARBA" id="ARBA00023125"/>
    </source>
</evidence>
<dbReference type="InterPro" id="IPR051011">
    <property type="entry name" value="Metal_resp_trans_reg"/>
</dbReference>
<evidence type="ECO:0000256" key="3">
    <source>
        <dbReference type="ARBA" id="ARBA00023163"/>
    </source>
</evidence>
<protein>
    <submittedName>
        <fullName evidence="5">ArsR family transcriptional regulator</fullName>
    </submittedName>
</protein>
<dbReference type="PANTHER" id="PTHR43132:SF2">
    <property type="entry name" value="ARSENICAL RESISTANCE OPERON REPRESSOR ARSR-RELATED"/>
    <property type="match status" value="1"/>
</dbReference>
<feature type="domain" description="HTH arsR-type" evidence="4">
    <location>
        <begin position="1"/>
        <end position="95"/>
    </location>
</feature>
<keyword evidence="2" id="KW-0238">DNA-binding</keyword>
<gene>
    <name evidence="5" type="ORF">OLMES_1324</name>
</gene>
<dbReference type="InterPro" id="IPR036390">
    <property type="entry name" value="WH_DNA-bd_sf"/>
</dbReference>
<sequence length="99" mass="10624">MNENIAAQGFAAIGSESRLSVLKILVRAGGEGLTISEIQQRTGIAASTLAHHLKFLLAGELIAQKKQGRSVINTANFEHIEALSRYLLAECCLDAKDCD</sequence>
<dbReference type="CDD" id="cd00090">
    <property type="entry name" value="HTH_ARSR"/>
    <property type="match status" value="1"/>
</dbReference>
<dbReference type="AlphaFoldDB" id="A0A1Y0I7M9"/>